<evidence type="ECO:0000259" key="2">
    <source>
        <dbReference type="Pfam" id="PF15377"/>
    </source>
</evidence>
<dbReference type="PANTHER" id="PTHR31195:SF2">
    <property type="entry name" value="GEO02494P1"/>
    <property type="match status" value="1"/>
</dbReference>
<dbReference type="InterPro" id="IPR027911">
    <property type="entry name" value="DUF4604"/>
</dbReference>
<proteinExistence type="predicted"/>
<dbReference type="VEuPathDB" id="VectorBase:PPAPM1_001405"/>
<dbReference type="EMBL" id="AJVK01026800">
    <property type="status" value="NOT_ANNOTATED_CDS"/>
    <property type="molecule type" value="Genomic_DNA"/>
</dbReference>
<dbReference type="Pfam" id="PF15377">
    <property type="entry name" value="DUF4604"/>
    <property type="match status" value="1"/>
</dbReference>
<protein>
    <recommendedName>
        <fullName evidence="2">DUF4604 domain-containing protein</fullName>
    </recommendedName>
</protein>
<feature type="domain" description="DUF4604" evidence="2">
    <location>
        <begin position="18"/>
        <end position="141"/>
    </location>
</feature>
<dbReference type="VEuPathDB" id="VectorBase:PPAI003441"/>
<feature type="region of interest" description="Disordered" evidence="1">
    <location>
        <begin position="34"/>
        <end position="154"/>
    </location>
</feature>
<dbReference type="Proteomes" id="UP000092462">
    <property type="component" value="Unassembled WGS sequence"/>
</dbReference>
<evidence type="ECO:0000313" key="4">
    <source>
        <dbReference type="Proteomes" id="UP000092462"/>
    </source>
</evidence>
<feature type="compositionally biased region" description="Basic and acidic residues" evidence="1">
    <location>
        <begin position="88"/>
        <end position="105"/>
    </location>
</feature>
<dbReference type="PANTHER" id="PTHR31195">
    <property type="entry name" value="GEO02494P1"/>
    <property type="match status" value="1"/>
</dbReference>
<evidence type="ECO:0000256" key="1">
    <source>
        <dbReference type="SAM" id="MobiDB-lite"/>
    </source>
</evidence>
<dbReference type="InterPro" id="IPR040219">
    <property type="entry name" value="KIAA1143-like"/>
</dbReference>
<sequence>MSRKCSETCFSQREMSKRNIVFNKPEDPSFLKRIKESIGYREGPTVDTKRQRLEHPEESDSDPEVNCEREEEKPQVIVLKPGDLTADEAEKEKQKLLKEEAEKPADLSQKIIFKPRTKGSSSSGNSGKDKESKGSKIKAQTSKLSFNEEEEEDE</sequence>
<dbReference type="EnsemblMetazoa" id="PPAI003441-RA">
    <property type="protein sequence ID" value="PPAI003441-PA"/>
    <property type="gene ID" value="PPAI003441"/>
</dbReference>
<dbReference type="AlphaFoldDB" id="A0A1B0D7B8"/>
<evidence type="ECO:0000313" key="3">
    <source>
        <dbReference type="EnsemblMetazoa" id="PPAI003441-PA"/>
    </source>
</evidence>
<feature type="compositionally biased region" description="Basic and acidic residues" evidence="1">
    <location>
        <begin position="47"/>
        <end position="58"/>
    </location>
</feature>
<organism evidence="3 4">
    <name type="scientific">Phlebotomus papatasi</name>
    <name type="common">Sandfly</name>
    <dbReference type="NCBI Taxonomy" id="29031"/>
    <lineage>
        <taxon>Eukaryota</taxon>
        <taxon>Metazoa</taxon>
        <taxon>Ecdysozoa</taxon>
        <taxon>Arthropoda</taxon>
        <taxon>Hexapoda</taxon>
        <taxon>Insecta</taxon>
        <taxon>Pterygota</taxon>
        <taxon>Neoptera</taxon>
        <taxon>Endopterygota</taxon>
        <taxon>Diptera</taxon>
        <taxon>Nematocera</taxon>
        <taxon>Psychodoidea</taxon>
        <taxon>Psychodidae</taxon>
        <taxon>Phlebotomus</taxon>
        <taxon>Phlebotomus</taxon>
    </lineage>
</organism>
<name>A0A1B0D7B8_PHLPP</name>
<keyword evidence="4" id="KW-1185">Reference proteome</keyword>
<accession>A0A1B0D7B8</accession>
<reference evidence="3" key="1">
    <citation type="submission" date="2022-08" db="UniProtKB">
        <authorList>
            <consortium name="EnsemblMetazoa"/>
        </authorList>
    </citation>
    <scope>IDENTIFICATION</scope>
    <source>
        <strain evidence="3">Israel</strain>
    </source>
</reference>